<gene>
    <name evidence="2" type="ORF">ML462_11540</name>
</gene>
<reference evidence="2" key="1">
    <citation type="submission" date="2022-03" db="EMBL/GenBank/DDBJ databases">
        <title>Gramella crocea sp. nov., isolated from activated sludge of a seafood processing plant.</title>
        <authorList>
            <person name="Zhang X."/>
        </authorList>
    </citation>
    <scope>NUCLEOTIDE SEQUENCE</scope>
    <source>
        <strain evidence="2">YJ019</strain>
    </source>
</reference>
<dbReference type="Gene3D" id="3.40.50.300">
    <property type="entry name" value="P-loop containing nucleotide triphosphate hydrolases"/>
    <property type="match status" value="1"/>
</dbReference>
<dbReference type="AlphaFoldDB" id="A0A9X1V449"/>
<evidence type="ECO:0000313" key="2">
    <source>
        <dbReference type="EMBL" id="MCH4823803.1"/>
    </source>
</evidence>
<sequence>MIKYKGKSILHRLASRNRTNKLFYKGLELSGNTLENKKWVFILGCYNSGTTLLNQILANHPQISGLPDEGVMLTSELLKPEDFGWRRMWSECYDQLKTGQDTTPKTAQKIKKHWSHFYKSKPYLVEKSISNVCRVSFLNEQFQPAYFIHIVRNGYAVSEGIQRKAKIISGNEYEKQEKYPIEVCAKQWVDTLDVFEKEKENLKNVFEITYEEFTEDPDRLMKEITTFLGLEGFNNKLSERSFSVHEKSSEIKNMNSRSLSKLSEVDIEKINSVASEHLKKYNYKVL</sequence>
<keyword evidence="3" id="KW-1185">Reference proteome</keyword>
<evidence type="ECO:0000313" key="3">
    <source>
        <dbReference type="Proteomes" id="UP001139226"/>
    </source>
</evidence>
<dbReference type="GO" id="GO:0008476">
    <property type="term" value="F:protein-tyrosine sulfotransferase activity"/>
    <property type="evidence" value="ECO:0007669"/>
    <property type="project" value="InterPro"/>
</dbReference>
<keyword evidence="1" id="KW-0808">Transferase</keyword>
<protein>
    <submittedName>
        <fullName evidence="2">Sulfotransferase</fullName>
    </submittedName>
</protein>
<dbReference type="EMBL" id="JAKVTV010000003">
    <property type="protein sequence ID" value="MCH4823803.1"/>
    <property type="molecule type" value="Genomic_DNA"/>
</dbReference>
<proteinExistence type="predicted"/>
<name>A0A9X1V449_9FLAO</name>
<evidence type="ECO:0000256" key="1">
    <source>
        <dbReference type="ARBA" id="ARBA00022679"/>
    </source>
</evidence>
<accession>A0A9X1V449</accession>
<dbReference type="InterPro" id="IPR027417">
    <property type="entry name" value="P-loop_NTPase"/>
</dbReference>
<dbReference type="Pfam" id="PF13469">
    <property type="entry name" value="Sulfotransfer_3"/>
    <property type="match status" value="1"/>
</dbReference>
<organism evidence="2 3">
    <name type="scientific">Christiangramia lutea</name>
    <dbReference type="NCBI Taxonomy" id="1607951"/>
    <lineage>
        <taxon>Bacteria</taxon>
        <taxon>Pseudomonadati</taxon>
        <taxon>Bacteroidota</taxon>
        <taxon>Flavobacteriia</taxon>
        <taxon>Flavobacteriales</taxon>
        <taxon>Flavobacteriaceae</taxon>
        <taxon>Christiangramia</taxon>
    </lineage>
</organism>
<dbReference type="SUPFAM" id="SSF52540">
    <property type="entry name" value="P-loop containing nucleoside triphosphate hydrolases"/>
    <property type="match status" value="1"/>
</dbReference>
<comment type="caution">
    <text evidence="2">The sequence shown here is derived from an EMBL/GenBank/DDBJ whole genome shotgun (WGS) entry which is preliminary data.</text>
</comment>
<dbReference type="RefSeq" id="WP_240713970.1">
    <property type="nucleotide sequence ID" value="NZ_JAKVTV010000003.1"/>
</dbReference>
<dbReference type="InterPro" id="IPR026634">
    <property type="entry name" value="TPST-like"/>
</dbReference>
<dbReference type="PANTHER" id="PTHR12788:SF10">
    <property type="entry name" value="PROTEIN-TYROSINE SULFOTRANSFERASE"/>
    <property type="match status" value="1"/>
</dbReference>
<dbReference type="PANTHER" id="PTHR12788">
    <property type="entry name" value="PROTEIN-TYROSINE SULFOTRANSFERASE 2"/>
    <property type="match status" value="1"/>
</dbReference>
<dbReference type="Proteomes" id="UP001139226">
    <property type="component" value="Unassembled WGS sequence"/>
</dbReference>